<reference evidence="4" key="1">
    <citation type="submission" date="2014-03" db="EMBL/GenBank/DDBJ databases">
        <authorList>
            <person name="Aksoy S."/>
            <person name="Warren W."/>
            <person name="Wilson R.K."/>
        </authorList>
    </citation>
    <scope>NUCLEOTIDE SEQUENCE [LARGE SCALE GENOMIC DNA]</scope>
    <source>
        <strain evidence="4">IAEA</strain>
    </source>
</reference>
<accession>A0A1A9W0C3</accession>
<keyword evidence="2" id="KW-0472">Membrane</keyword>
<proteinExistence type="predicted"/>
<dbReference type="EnsemblMetazoa" id="GBRI001592-RA">
    <property type="protein sequence ID" value="GBRI001592-PA"/>
    <property type="gene ID" value="GBRI001592"/>
</dbReference>
<sequence>MSSTHGKSEGNEIPKEEVGREENENQLQGGNNSQLFVVVLDGGTHTTATETETETVNDATANDTIINVEPVEKPSTSSSTTITTTTTTSKYQKHFHGFTTESKDFPSAISLENRELDEDGLAVAEETAKAFELQQQQSPQEDHVAEIIEPNNVVNCQPSSSECKALMPYNSPDTYDMFESCVASHSFSSQLPLLNKEENNLSVDPLQLEHGSNFPAAEVTQNIIINISETPSSSMLDRLPLRRRMRNLFSDTVRFCRCPAFARDCIAVLCMYIGFTLLIFTLTLLSYNFLRSTVEAYRTESHHSVCPYLNDF</sequence>
<dbReference type="AlphaFoldDB" id="A0A1A9W0C3"/>
<feature type="compositionally biased region" description="Basic and acidic residues" evidence="1">
    <location>
        <begin position="1"/>
        <end position="23"/>
    </location>
</feature>
<organism evidence="3 4">
    <name type="scientific">Glossina brevipalpis</name>
    <dbReference type="NCBI Taxonomy" id="37001"/>
    <lineage>
        <taxon>Eukaryota</taxon>
        <taxon>Metazoa</taxon>
        <taxon>Ecdysozoa</taxon>
        <taxon>Arthropoda</taxon>
        <taxon>Hexapoda</taxon>
        <taxon>Insecta</taxon>
        <taxon>Pterygota</taxon>
        <taxon>Neoptera</taxon>
        <taxon>Endopterygota</taxon>
        <taxon>Diptera</taxon>
        <taxon>Brachycera</taxon>
        <taxon>Muscomorpha</taxon>
        <taxon>Hippoboscoidea</taxon>
        <taxon>Glossinidae</taxon>
        <taxon>Glossina</taxon>
    </lineage>
</organism>
<keyword evidence="2" id="KW-1133">Transmembrane helix</keyword>
<feature type="region of interest" description="Disordered" evidence="1">
    <location>
        <begin position="1"/>
        <end position="32"/>
    </location>
</feature>
<keyword evidence="4" id="KW-1185">Reference proteome</keyword>
<evidence type="ECO:0000313" key="4">
    <source>
        <dbReference type="Proteomes" id="UP000091820"/>
    </source>
</evidence>
<evidence type="ECO:0000256" key="1">
    <source>
        <dbReference type="SAM" id="MobiDB-lite"/>
    </source>
</evidence>
<reference evidence="3" key="2">
    <citation type="submission" date="2020-05" db="UniProtKB">
        <authorList>
            <consortium name="EnsemblMetazoa"/>
        </authorList>
    </citation>
    <scope>IDENTIFICATION</scope>
    <source>
        <strain evidence="3">IAEA</strain>
    </source>
</reference>
<dbReference type="VEuPathDB" id="VectorBase:GBRI001592"/>
<name>A0A1A9W0C3_9MUSC</name>
<feature type="transmembrane region" description="Helical" evidence="2">
    <location>
        <begin position="266"/>
        <end position="290"/>
    </location>
</feature>
<evidence type="ECO:0000256" key="2">
    <source>
        <dbReference type="SAM" id="Phobius"/>
    </source>
</evidence>
<protein>
    <submittedName>
        <fullName evidence="3">Uncharacterized protein</fullName>
    </submittedName>
</protein>
<dbReference type="Proteomes" id="UP000091820">
    <property type="component" value="Unassembled WGS sequence"/>
</dbReference>
<keyword evidence="2" id="KW-0812">Transmembrane</keyword>
<evidence type="ECO:0000313" key="3">
    <source>
        <dbReference type="EnsemblMetazoa" id="GBRI001592-PA"/>
    </source>
</evidence>